<accession>A0A0B6Y1F2</accession>
<dbReference type="Gene3D" id="1.25.40.20">
    <property type="entry name" value="Ankyrin repeat-containing domain"/>
    <property type="match status" value="1"/>
</dbReference>
<dbReference type="SUPFAM" id="SSF48403">
    <property type="entry name" value="Ankyrin repeat"/>
    <property type="match status" value="1"/>
</dbReference>
<protein>
    <submittedName>
        <fullName evidence="2">Uncharacterized protein</fullName>
    </submittedName>
</protein>
<feature type="repeat" description="ANK" evidence="1">
    <location>
        <begin position="35"/>
        <end position="61"/>
    </location>
</feature>
<feature type="non-terminal residue" evidence="2">
    <location>
        <position position="61"/>
    </location>
</feature>
<name>A0A0B6Y1F2_9EUPU</name>
<keyword evidence="1" id="KW-0040">ANK repeat</keyword>
<dbReference type="InterPro" id="IPR002110">
    <property type="entry name" value="Ankyrin_rpt"/>
</dbReference>
<dbReference type="AlphaFoldDB" id="A0A0B6Y1F2"/>
<proteinExistence type="predicted"/>
<dbReference type="Pfam" id="PF13637">
    <property type="entry name" value="Ank_4"/>
    <property type="match status" value="1"/>
</dbReference>
<dbReference type="PROSITE" id="PS50088">
    <property type="entry name" value="ANK_REPEAT"/>
    <property type="match status" value="1"/>
</dbReference>
<dbReference type="EMBL" id="HACG01002801">
    <property type="protein sequence ID" value="CEK49666.1"/>
    <property type="molecule type" value="Transcribed_RNA"/>
</dbReference>
<gene>
    <name evidence="2" type="primary">ORF8466</name>
</gene>
<organism evidence="2">
    <name type="scientific">Arion vulgaris</name>
    <dbReference type="NCBI Taxonomy" id="1028688"/>
    <lineage>
        <taxon>Eukaryota</taxon>
        <taxon>Metazoa</taxon>
        <taxon>Spiralia</taxon>
        <taxon>Lophotrochozoa</taxon>
        <taxon>Mollusca</taxon>
        <taxon>Gastropoda</taxon>
        <taxon>Heterobranchia</taxon>
        <taxon>Euthyneura</taxon>
        <taxon>Panpulmonata</taxon>
        <taxon>Eupulmonata</taxon>
        <taxon>Stylommatophora</taxon>
        <taxon>Helicina</taxon>
        <taxon>Arionoidea</taxon>
        <taxon>Arionidae</taxon>
        <taxon>Arion</taxon>
    </lineage>
</organism>
<sequence>MDFHIIQQRISTNNVDSFKALPEPSSCLNLRHEKSGDTAMHIACRCGSVEILTYFIIELKA</sequence>
<evidence type="ECO:0000256" key="1">
    <source>
        <dbReference type="PROSITE-ProRule" id="PRU00023"/>
    </source>
</evidence>
<dbReference type="PROSITE" id="PS50297">
    <property type="entry name" value="ANK_REP_REGION"/>
    <property type="match status" value="1"/>
</dbReference>
<dbReference type="InterPro" id="IPR036770">
    <property type="entry name" value="Ankyrin_rpt-contain_sf"/>
</dbReference>
<evidence type="ECO:0000313" key="2">
    <source>
        <dbReference type="EMBL" id="CEK49666.1"/>
    </source>
</evidence>
<reference evidence="2" key="1">
    <citation type="submission" date="2014-12" db="EMBL/GenBank/DDBJ databases">
        <title>Insight into the proteome of Arion vulgaris.</title>
        <authorList>
            <person name="Aradska J."/>
            <person name="Bulat T."/>
            <person name="Smidak R."/>
            <person name="Sarate P."/>
            <person name="Gangsoo J."/>
            <person name="Sialana F."/>
            <person name="Bilban M."/>
            <person name="Lubec G."/>
        </authorList>
    </citation>
    <scope>NUCLEOTIDE SEQUENCE</scope>
    <source>
        <tissue evidence="2">Skin</tissue>
    </source>
</reference>